<dbReference type="EMBL" id="DXBY01000276">
    <property type="protein sequence ID" value="HIZ37262.1"/>
    <property type="molecule type" value="Genomic_DNA"/>
</dbReference>
<protein>
    <submittedName>
        <fullName evidence="3">Beta-lactamase family protein</fullName>
    </submittedName>
</protein>
<dbReference type="Proteomes" id="UP000824037">
    <property type="component" value="Unassembled WGS sequence"/>
</dbReference>
<dbReference type="GO" id="GO:0016787">
    <property type="term" value="F:hydrolase activity"/>
    <property type="evidence" value="ECO:0007669"/>
    <property type="project" value="UniProtKB-KW"/>
</dbReference>
<organism evidence="3 4">
    <name type="scientific">Candidatus Ruania gallistercoris</name>
    <dbReference type="NCBI Taxonomy" id="2838746"/>
    <lineage>
        <taxon>Bacteria</taxon>
        <taxon>Bacillati</taxon>
        <taxon>Actinomycetota</taxon>
        <taxon>Actinomycetes</taxon>
        <taxon>Micrococcales</taxon>
        <taxon>Ruaniaceae</taxon>
        <taxon>Ruania</taxon>
    </lineage>
</organism>
<dbReference type="InterPro" id="IPR050789">
    <property type="entry name" value="Diverse_Enzym_Activities"/>
</dbReference>
<accession>A0A9D2EHB4</accession>
<dbReference type="AlphaFoldDB" id="A0A9D2EHB4"/>
<evidence type="ECO:0000313" key="4">
    <source>
        <dbReference type="Proteomes" id="UP000824037"/>
    </source>
</evidence>
<sequence>MSPVSGLQERVQHLLDGATAAAIATSPGQDAPADGAPGAVALIAHRGEVLAQAHAGWALAFDGHGRPLPERDREPVTAGHLWDVASVTKLLTAVCALVHTDAGVLDLDRPLAEDLPEFADAPDRARVLPRHLLTHTAGLPPVLPLWRFGGTREELAAQILHTPLTGPPAERQEYSCVGYLILGLLLERLTGQMLPDLLQISVLDPLGLTETGYRPLPGRPVAATEYQQGPPRGLVRGQVHDETAWTLGGAGNAGIFATATDLLSFAEEVRTGARGLLREPTRALLRTGTLAPAEAARIGYDQAIGFRLGQRAVCGTTDPRVFGHSGFTGTSVVIDPDRELVTVLLTNRVHPRREQFDVQHLRTELAALARTG</sequence>
<comment type="caution">
    <text evidence="3">The sequence shown here is derived from an EMBL/GenBank/DDBJ whole genome shotgun (WGS) entry which is preliminary data.</text>
</comment>
<reference evidence="3" key="2">
    <citation type="submission" date="2021-04" db="EMBL/GenBank/DDBJ databases">
        <authorList>
            <person name="Gilroy R."/>
        </authorList>
    </citation>
    <scope>NUCLEOTIDE SEQUENCE</scope>
    <source>
        <strain evidence="3">ChiGjej4B4-7305</strain>
    </source>
</reference>
<feature type="domain" description="Beta-lactamase-related" evidence="2">
    <location>
        <begin position="34"/>
        <end position="356"/>
    </location>
</feature>
<keyword evidence="1" id="KW-0378">Hydrolase</keyword>
<evidence type="ECO:0000259" key="2">
    <source>
        <dbReference type="Pfam" id="PF00144"/>
    </source>
</evidence>
<name>A0A9D2EHB4_9MICO</name>
<dbReference type="InterPro" id="IPR001466">
    <property type="entry name" value="Beta-lactam-related"/>
</dbReference>
<reference evidence="3" key="1">
    <citation type="journal article" date="2021" name="PeerJ">
        <title>Extensive microbial diversity within the chicken gut microbiome revealed by metagenomics and culture.</title>
        <authorList>
            <person name="Gilroy R."/>
            <person name="Ravi A."/>
            <person name="Getino M."/>
            <person name="Pursley I."/>
            <person name="Horton D.L."/>
            <person name="Alikhan N.F."/>
            <person name="Baker D."/>
            <person name="Gharbi K."/>
            <person name="Hall N."/>
            <person name="Watson M."/>
            <person name="Adriaenssens E.M."/>
            <person name="Foster-Nyarko E."/>
            <person name="Jarju S."/>
            <person name="Secka A."/>
            <person name="Antonio M."/>
            <person name="Oren A."/>
            <person name="Chaudhuri R.R."/>
            <person name="La Ragione R."/>
            <person name="Hildebrand F."/>
            <person name="Pallen M.J."/>
        </authorList>
    </citation>
    <scope>NUCLEOTIDE SEQUENCE</scope>
    <source>
        <strain evidence="3">ChiGjej4B4-7305</strain>
    </source>
</reference>
<dbReference type="PANTHER" id="PTHR43283">
    <property type="entry name" value="BETA-LACTAMASE-RELATED"/>
    <property type="match status" value="1"/>
</dbReference>
<dbReference type="Gene3D" id="3.40.710.10">
    <property type="entry name" value="DD-peptidase/beta-lactamase superfamily"/>
    <property type="match status" value="1"/>
</dbReference>
<gene>
    <name evidence="3" type="ORF">H9815_15915</name>
</gene>
<evidence type="ECO:0000313" key="3">
    <source>
        <dbReference type="EMBL" id="HIZ37262.1"/>
    </source>
</evidence>
<evidence type="ECO:0000256" key="1">
    <source>
        <dbReference type="ARBA" id="ARBA00022801"/>
    </source>
</evidence>
<dbReference type="Pfam" id="PF00144">
    <property type="entry name" value="Beta-lactamase"/>
    <property type="match status" value="1"/>
</dbReference>
<dbReference type="SUPFAM" id="SSF56601">
    <property type="entry name" value="beta-lactamase/transpeptidase-like"/>
    <property type="match status" value="1"/>
</dbReference>
<dbReference type="InterPro" id="IPR012338">
    <property type="entry name" value="Beta-lactam/transpept-like"/>
</dbReference>
<dbReference type="PANTHER" id="PTHR43283:SF11">
    <property type="entry name" value="BETA-LACTAMASE-RELATED DOMAIN-CONTAINING PROTEIN"/>
    <property type="match status" value="1"/>
</dbReference>
<proteinExistence type="predicted"/>